<gene>
    <name evidence="2" type="ORF">CDAR_593891</name>
</gene>
<feature type="region of interest" description="Disordered" evidence="1">
    <location>
        <begin position="18"/>
        <end position="52"/>
    </location>
</feature>
<evidence type="ECO:0000256" key="1">
    <source>
        <dbReference type="SAM" id="MobiDB-lite"/>
    </source>
</evidence>
<dbReference type="AlphaFoldDB" id="A0AAV4RN60"/>
<dbReference type="Proteomes" id="UP001054837">
    <property type="component" value="Unassembled WGS sequence"/>
</dbReference>
<keyword evidence="3" id="KW-1185">Reference proteome</keyword>
<proteinExistence type="predicted"/>
<reference evidence="2 3" key="1">
    <citation type="submission" date="2021-06" db="EMBL/GenBank/DDBJ databases">
        <title>Caerostris darwini draft genome.</title>
        <authorList>
            <person name="Kono N."/>
            <person name="Arakawa K."/>
        </authorList>
    </citation>
    <scope>NUCLEOTIDE SEQUENCE [LARGE SCALE GENOMIC DNA]</scope>
</reference>
<comment type="caution">
    <text evidence="2">The sequence shown here is derived from an EMBL/GenBank/DDBJ whole genome shotgun (WGS) entry which is preliminary data.</text>
</comment>
<feature type="compositionally biased region" description="Basic and acidic residues" evidence="1">
    <location>
        <begin position="34"/>
        <end position="45"/>
    </location>
</feature>
<dbReference type="EMBL" id="BPLQ01006433">
    <property type="protein sequence ID" value="GIY22366.1"/>
    <property type="molecule type" value="Genomic_DNA"/>
</dbReference>
<evidence type="ECO:0000313" key="2">
    <source>
        <dbReference type="EMBL" id="GIY22366.1"/>
    </source>
</evidence>
<sequence>MNDGEVIGHPFVLCLPRRRRQIERPRRRGTMRGAEPKRETQTTREGKKKRGPATIIAFSWQVSDNNNDGLKGGFICAETSACVTKLPVNSFENLQMV</sequence>
<organism evidence="2 3">
    <name type="scientific">Caerostris darwini</name>
    <dbReference type="NCBI Taxonomy" id="1538125"/>
    <lineage>
        <taxon>Eukaryota</taxon>
        <taxon>Metazoa</taxon>
        <taxon>Ecdysozoa</taxon>
        <taxon>Arthropoda</taxon>
        <taxon>Chelicerata</taxon>
        <taxon>Arachnida</taxon>
        <taxon>Araneae</taxon>
        <taxon>Araneomorphae</taxon>
        <taxon>Entelegynae</taxon>
        <taxon>Araneoidea</taxon>
        <taxon>Araneidae</taxon>
        <taxon>Caerostris</taxon>
    </lineage>
</organism>
<evidence type="ECO:0000313" key="3">
    <source>
        <dbReference type="Proteomes" id="UP001054837"/>
    </source>
</evidence>
<feature type="compositionally biased region" description="Basic residues" evidence="1">
    <location>
        <begin position="18"/>
        <end position="30"/>
    </location>
</feature>
<protein>
    <submittedName>
        <fullName evidence="2">Uncharacterized protein</fullName>
    </submittedName>
</protein>
<accession>A0AAV4RN60</accession>
<name>A0AAV4RN60_9ARAC</name>